<dbReference type="EMBL" id="JBBPEH010000006">
    <property type="protein sequence ID" value="KAK7537341.1"/>
    <property type="molecule type" value="Genomic_DNA"/>
</dbReference>
<keyword evidence="2" id="KW-1185">Reference proteome</keyword>
<proteinExistence type="predicted"/>
<name>A0ABR1LQ88_9PEZI</name>
<accession>A0ABR1LQ88</accession>
<evidence type="ECO:0000313" key="1">
    <source>
        <dbReference type="EMBL" id="KAK7537341.1"/>
    </source>
</evidence>
<evidence type="ECO:0000313" key="2">
    <source>
        <dbReference type="Proteomes" id="UP001360953"/>
    </source>
</evidence>
<reference evidence="1 2" key="1">
    <citation type="submission" date="2024-04" db="EMBL/GenBank/DDBJ databases">
        <title>Phyllosticta paracitricarpa is synonymous to the EU quarantine fungus P. citricarpa based on phylogenomic analyses.</title>
        <authorList>
            <consortium name="Lawrence Berkeley National Laboratory"/>
            <person name="Van ingen-buijs V.A."/>
            <person name="Van westerhoven A.C."/>
            <person name="Haridas S."/>
            <person name="Skiadas P."/>
            <person name="Martin F."/>
            <person name="Groenewald J.Z."/>
            <person name="Crous P.W."/>
            <person name="Seidl M.F."/>
        </authorList>
    </citation>
    <scope>NUCLEOTIDE SEQUENCE [LARGE SCALE GENOMIC DNA]</scope>
    <source>
        <strain evidence="1 2">CPC 17464</strain>
    </source>
</reference>
<dbReference type="RefSeq" id="XP_066655492.1">
    <property type="nucleotide sequence ID" value="XM_066798200.1"/>
</dbReference>
<dbReference type="GeneID" id="92031106"/>
<organism evidence="1 2">
    <name type="scientific">Phyllosticta citribraziliensis</name>
    <dbReference type="NCBI Taxonomy" id="989973"/>
    <lineage>
        <taxon>Eukaryota</taxon>
        <taxon>Fungi</taxon>
        <taxon>Dikarya</taxon>
        <taxon>Ascomycota</taxon>
        <taxon>Pezizomycotina</taxon>
        <taxon>Dothideomycetes</taxon>
        <taxon>Dothideomycetes incertae sedis</taxon>
        <taxon>Botryosphaeriales</taxon>
        <taxon>Phyllostictaceae</taxon>
        <taxon>Phyllosticta</taxon>
    </lineage>
</organism>
<gene>
    <name evidence="1" type="ORF">J3D65DRAFT_603331</name>
</gene>
<protein>
    <submittedName>
        <fullName evidence="1">Uncharacterized protein</fullName>
    </submittedName>
</protein>
<comment type="caution">
    <text evidence="1">The sequence shown here is derived from an EMBL/GenBank/DDBJ whole genome shotgun (WGS) entry which is preliminary data.</text>
</comment>
<dbReference type="Proteomes" id="UP001360953">
    <property type="component" value="Unassembled WGS sequence"/>
</dbReference>
<sequence>MWSSCFWCSVCCAGNGQNWKATSSGPTTECRRIDQAGVPVEDDVKGFLLSPFAEVGSHYEGRSADGVDVAVGYGPPRCCVAFLSSQRGASRGSETCSRAYISGLPVVPSSGKLARCFLGVGEARRAQGKTMIDVRKAGGRCPLLLRAASEREVGCLDVVAQWPLSLTGDDTFAAAVPVSVSQ</sequence>